<dbReference type="EMBL" id="JBBKZT010000017">
    <property type="protein sequence ID" value="MEJ8850864.1"/>
    <property type="molecule type" value="Genomic_DNA"/>
</dbReference>
<organism evidence="1 2">
    <name type="scientific">Variovorax rhizosphaerae</name>
    <dbReference type="NCBI Taxonomy" id="1836200"/>
    <lineage>
        <taxon>Bacteria</taxon>
        <taxon>Pseudomonadati</taxon>
        <taxon>Pseudomonadota</taxon>
        <taxon>Betaproteobacteria</taxon>
        <taxon>Burkholderiales</taxon>
        <taxon>Comamonadaceae</taxon>
        <taxon>Variovorax</taxon>
    </lineage>
</organism>
<evidence type="ECO:0000313" key="2">
    <source>
        <dbReference type="Proteomes" id="UP001385892"/>
    </source>
</evidence>
<accession>A0ABU8WVD5</accession>
<sequence length="61" mass="6341">MYRPAALGSIAVAPRGGAQVLSNEELKATQEGAADLDQATSIGCSEHRLDNADGQLPTAFR</sequence>
<reference evidence="1 2" key="1">
    <citation type="submission" date="2024-03" db="EMBL/GenBank/DDBJ databases">
        <title>Novel species of the genus Variovorax.</title>
        <authorList>
            <person name="Liu Q."/>
            <person name="Xin Y.-H."/>
        </authorList>
    </citation>
    <scope>NUCLEOTIDE SEQUENCE [LARGE SCALE GENOMIC DNA]</scope>
    <source>
        <strain evidence="1 2">KACC 18900</strain>
    </source>
</reference>
<proteinExistence type="predicted"/>
<gene>
    <name evidence="1" type="ORF">WKW82_29785</name>
</gene>
<protein>
    <submittedName>
        <fullName evidence="1">Uncharacterized protein</fullName>
    </submittedName>
</protein>
<dbReference type="Proteomes" id="UP001385892">
    <property type="component" value="Unassembled WGS sequence"/>
</dbReference>
<name>A0ABU8WVD5_9BURK</name>
<evidence type="ECO:0000313" key="1">
    <source>
        <dbReference type="EMBL" id="MEJ8850864.1"/>
    </source>
</evidence>
<dbReference type="RefSeq" id="WP_340346335.1">
    <property type="nucleotide sequence ID" value="NZ_JBBKZT010000017.1"/>
</dbReference>
<comment type="caution">
    <text evidence="1">The sequence shown here is derived from an EMBL/GenBank/DDBJ whole genome shotgun (WGS) entry which is preliminary data.</text>
</comment>
<keyword evidence="2" id="KW-1185">Reference proteome</keyword>